<dbReference type="PANTHER" id="PTHR30388:SF6">
    <property type="entry name" value="XANTHINE DEHYDROGENASE SUBUNIT A-RELATED"/>
    <property type="match status" value="1"/>
</dbReference>
<dbReference type="InterPro" id="IPR027051">
    <property type="entry name" value="XdhC_Rossmann_dom"/>
</dbReference>
<dbReference type="STRING" id="460384.SAMN05216313_13716"/>
<name>A0A1I0JVP4_9FIRM</name>
<organism evidence="3 4">
    <name type="scientific">Enterocloster lavalensis</name>
    <dbReference type="NCBI Taxonomy" id="460384"/>
    <lineage>
        <taxon>Bacteria</taxon>
        <taxon>Bacillati</taxon>
        <taxon>Bacillota</taxon>
        <taxon>Clostridia</taxon>
        <taxon>Lachnospirales</taxon>
        <taxon>Lachnospiraceae</taxon>
        <taxon>Enterocloster</taxon>
    </lineage>
</organism>
<feature type="domain" description="XdhC- CoxI" evidence="1">
    <location>
        <begin position="12"/>
        <end position="72"/>
    </location>
</feature>
<evidence type="ECO:0000313" key="3">
    <source>
        <dbReference type="EMBL" id="SEU14923.1"/>
    </source>
</evidence>
<reference evidence="4" key="1">
    <citation type="submission" date="2016-10" db="EMBL/GenBank/DDBJ databases">
        <authorList>
            <person name="Varghese N."/>
            <person name="Submissions S."/>
        </authorList>
    </citation>
    <scope>NUCLEOTIDE SEQUENCE [LARGE SCALE GENOMIC DNA]</scope>
    <source>
        <strain evidence="4">NLAE-zl-G277</strain>
    </source>
</reference>
<evidence type="ECO:0000313" key="4">
    <source>
        <dbReference type="Proteomes" id="UP000198508"/>
    </source>
</evidence>
<sequence length="350" mass="38084">MRRLFQELLEALERGEGAVLATIIASSGSTPRGAGSRMLVKEDGTFLGTVGGGAVEYQAQCAAREALKNRQSCVKGFTLTRNQVADIGMVCGGNVVVYIQYINPGDQDMQKFCAEVAQALDRDEDSWLILDITRETAWSMGLYCAGRGLSGALALSGKPGELEAELLPHFTAKAVQVEAMGRKYYCEPLVQAGTVYIFGGGHVAQELVPVLAHVGFRCVVYDDRAEFANPQVFPQAAETIVGDLEHIGDRVDIGPQDYVCVMTRGHQFDYYVQKQAMELGPCYIGIMGSRSKIRVVTEKLLEDGFTREEIENCHMPIGTAIGAETPAEIAVSIAGELIHIRALREGRRKC</sequence>
<protein>
    <submittedName>
        <fullName evidence="3">Xanthine dehydrogenase accessory factor</fullName>
    </submittedName>
</protein>
<dbReference type="Pfam" id="PF13478">
    <property type="entry name" value="XdhC_C"/>
    <property type="match status" value="1"/>
</dbReference>
<dbReference type="PANTHER" id="PTHR30388">
    <property type="entry name" value="ALDEHYDE OXIDOREDUCTASE MOLYBDENUM COFACTOR ASSEMBLY PROTEIN"/>
    <property type="match status" value="1"/>
</dbReference>
<keyword evidence="4" id="KW-1185">Reference proteome</keyword>
<dbReference type="Pfam" id="PF02625">
    <property type="entry name" value="XdhC_CoxI"/>
    <property type="match status" value="1"/>
</dbReference>
<dbReference type="Proteomes" id="UP000198508">
    <property type="component" value="Unassembled WGS sequence"/>
</dbReference>
<dbReference type="EMBL" id="FOIM01000037">
    <property type="protein sequence ID" value="SEU14923.1"/>
    <property type="molecule type" value="Genomic_DNA"/>
</dbReference>
<gene>
    <name evidence="3" type="ORF">SAMN05216313_13716</name>
</gene>
<evidence type="ECO:0000259" key="1">
    <source>
        <dbReference type="Pfam" id="PF02625"/>
    </source>
</evidence>
<accession>A0A1I0JVP4</accession>
<dbReference type="RefSeq" id="WP_092370139.1">
    <property type="nucleotide sequence ID" value="NZ_DAINWJ010000393.1"/>
</dbReference>
<dbReference type="AlphaFoldDB" id="A0A1I0JVP4"/>
<dbReference type="GeneID" id="93278211"/>
<dbReference type="InterPro" id="IPR003777">
    <property type="entry name" value="XdhC_CoxI"/>
</dbReference>
<dbReference type="Gene3D" id="3.40.50.720">
    <property type="entry name" value="NAD(P)-binding Rossmann-like Domain"/>
    <property type="match status" value="1"/>
</dbReference>
<dbReference type="InterPro" id="IPR052698">
    <property type="entry name" value="MoCofactor_Util/Proc"/>
</dbReference>
<evidence type="ECO:0000259" key="2">
    <source>
        <dbReference type="Pfam" id="PF13478"/>
    </source>
</evidence>
<feature type="domain" description="XdhC Rossmann" evidence="2">
    <location>
        <begin position="195"/>
        <end position="337"/>
    </location>
</feature>
<proteinExistence type="predicted"/>